<accession>A0ABD0JSJ3</accession>
<dbReference type="InterPro" id="IPR028994">
    <property type="entry name" value="Integrin_alpha_N"/>
</dbReference>
<comment type="caution">
    <text evidence="1">The sequence shown here is derived from an EMBL/GenBank/DDBJ whole genome shotgun (WGS) entry which is preliminary data.</text>
</comment>
<evidence type="ECO:0000313" key="1">
    <source>
        <dbReference type="EMBL" id="KAK7477964.1"/>
    </source>
</evidence>
<reference evidence="1 2" key="1">
    <citation type="journal article" date="2023" name="Sci. Data">
        <title>Genome assembly of the Korean intertidal mud-creeper Batillaria attramentaria.</title>
        <authorList>
            <person name="Patra A.K."/>
            <person name="Ho P.T."/>
            <person name="Jun S."/>
            <person name="Lee S.J."/>
            <person name="Kim Y."/>
            <person name="Won Y.J."/>
        </authorList>
    </citation>
    <scope>NUCLEOTIDE SEQUENCE [LARGE SCALE GENOMIC DNA]</scope>
    <source>
        <strain evidence="1">Wonlab-2016</strain>
    </source>
</reference>
<gene>
    <name evidence="1" type="ORF">BaRGS_00030793</name>
</gene>
<dbReference type="Proteomes" id="UP001519460">
    <property type="component" value="Unassembled WGS sequence"/>
</dbReference>
<sequence length="110" mass="12524">LVDADKMRSDPFRFCSQRKNLCVQAGLAGAAQLVIISYRRTTTRKVLVKPDVTYRQNITFNLYRFPTHVPRACAPRYVYFSASLDKREPVGTCYVSGSGSSYEEFSPCRE</sequence>
<feature type="non-terminal residue" evidence="1">
    <location>
        <position position="1"/>
    </location>
</feature>
<dbReference type="EMBL" id="JACVVK020000337">
    <property type="protein sequence ID" value="KAK7477964.1"/>
    <property type="molecule type" value="Genomic_DNA"/>
</dbReference>
<protein>
    <submittedName>
        <fullName evidence="1">Uncharacterized protein</fullName>
    </submittedName>
</protein>
<feature type="non-terminal residue" evidence="1">
    <location>
        <position position="110"/>
    </location>
</feature>
<organism evidence="1 2">
    <name type="scientific">Batillaria attramentaria</name>
    <dbReference type="NCBI Taxonomy" id="370345"/>
    <lineage>
        <taxon>Eukaryota</taxon>
        <taxon>Metazoa</taxon>
        <taxon>Spiralia</taxon>
        <taxon>Lophotrochozoa</taxon>
        <taxon>Mollusca</taxon>
        <taxon>Gastropoda</taxon>
        <taxon>Caenogastropoda</taxon>
        <taxon>Sorbeoconcha</taxon>
        <taxon>Cerithioidea</taxon>
        <taxon>Batillariidae</taxon>
        <taxon>Batillaria</taxon>
    </lineage>
</organism>
<name>A0ABD0JSJ3_9CAEN</name>
<dbReference type="AlphaFoldDB" id="A0ABD0JSJ3"/>
<dbReference type="Gene3D" id="2.130.10.130">
    <property type="entry name" value="Integrin alpha, N-terminal"/>
    <property type="match status" value="1"/>
</dbReference>
<keyword evidence="2" id="KW-1185">Reference proteome</keyword>
<proteinExistence type="predicted"/>
<evidence type="ECO:0000313" key="2">
    <source>
        <dbReference type="Proteomes" id="UP001519460"/>
    </source>
</evidence>